<accession>A0ABN2RCI7</accession>
<proteinExistence type="predicted"/>
<evidence type="ECO:0000313" key="1">
    <source>
        <dbReference type="EMBL" id="GAA1966828.1"/>
    </source>
</evidence>
<keyword evidence="2" id="KW-1185">Reference proteome</keyword>
<comment type="caution">
    <text evidence="1">The sequence shown here is derived from an EMBL/GenBank/DDBJ whole genome shotgun (WGS) entry which is preliminary data.</text>
</comment>
<reference evidence="1 2" key="1">
    <citation type="journal article" date="2019" name="Int. J. Syst. Evol. Microbiol.">
        <title>The Global Catalogue of Microorganisms (GCM) 10K type strain sequencing project: providing services to taxonomists for standard genome sequencing and annotation.</title>
        <authorList>
            <consortium name="The Broad Institute Genomics Platform"/>
            <consortium name="The Broad Institute Genome Sequencing Center for Infectious Disease"/>
            <person name="Wu L."/>
            <person name="Ma J."/>
        </authorList>
    </citation>
    <scope>NUCLEOTIDE SEQUENCE [LARGE SCALE GENOMIC DNA]</scope>
    <source>
        <strain evidence="1 2">JCM 14545</strain>
    </source>
</reference>
<sequence length="43" mass="4860">MEFPDGDGTIFRFLGSSGIHSSESPERVFKLQQVIADVDFTWL</sequence>
<dbReference type="Proteomes" id="UP001501116">
    <property type="component" value="Unassembled WGS sequence"/>
</dbReference>
<protein>
    <submittedName>
        <fullName evidence="1">Uncharacterized protein</fullName>
    </submittedName>
</protein>
<dbReference type="EMBL" id="BAAANN010000017">
    <property type="protein sequence ID" value="GAA1966828.1"/>
    <property type="molecule type" value="Genomic_DNA"/>
</dbReference>
<organism evidence="1 2">
    <name type="scientific">Amycolatopsis minnesotensis</name>
    <dbReference type="NCBI Taxonomy" id="337894"/>
    <lineage>
        <taxon>Bacteria</taxon>
        <taxon>Bacillati</taxon>
        <taxon>Actinomycetota</taxon>
        <taxon>Actinomycetes</taxon>
        <taxon>Pseudonocardiales</taxon>
        <taxon>Pseudonocardiaceae</taxon>
        <taxon>Amycolatopsis</taxon>
    </lineage>
</organism>
<gene>
    <name evidence="1" type="ORF">GCM10009754_44200</name>
</gene>
<evidence type="ECO:0000313" key="2">
    <source>
        <dbReference type="Proteomes" id="UP001501116"/>
    </source>
</evidence>
<name>A0ABN2RCI7_9PSEU</name>